<gene>
    <name evidence="2" type="ORF">ES676_09880</name>
</gene>
<dbReference type="EMBL" id="VSKM01000009">
    <property type="protein sequence ID" value="TYB73056.1"/>
    <property type="molecule type" value="Genomic_DNA"/>
</dbReference>
<name>A0A8H2LG34_9FLAO</name>
<evidence type="ECO:0000313" key="3">
    <source>
        <dbReference type="Proteomes" id="UP000323324"/>
    </source>
</evidence>
<organism evidence="2 3">
    <name type="scientific">Bizionia saleffrena</name>
    <dbReference type="NCBI Taxonomy" id="291189"/>
    <lineage>
        <taxon>Bacteria</taxon>
        <taxon>Pseudomonadati</taxon>
        <taxon>Bacteroidota</taxon>
        <taxon>Flavobacteriia</taxon>
        <taxon>Flavobacteriales</taxon>
        <taxon>Flavobacteriaceae</taxon>
        <taxon>Bizionia</taxon>
    </lineage>
</organism>
<protein>
    <submittedName>
        <fullName evidence="2">Uncharacterized protein</fullName>
    </submittedName>
</protein>
<comment type="caution">
    <text evidence="2">The sequence shown here is derived from an EMBL/GenBank/DDBJ whole genome shotgun (WGS) entry which is preliminary data.</text>
</comment>
<evidence type="ECO:0000313" key="2">
    <source>
        <dbReference type="EMBL" id="TYB73056.1"/>
    </source>
</evidence>
<dbReference type="RefSeq" id="WP_148370164.1">
    <property type="nucleotide sequence ID" value="NZ_VSKM01000009.1"/>
</dbReference>
<proteinExistence type="predicted"/>
<dbReference type="Proteomes" id="UP000323324">
    <property type="component" value="Unassembled WGS sequence"/>
</dbReference>
<evidence type="ECO:0000256" key="1">
    <source>
        <dbReference type="PROSITE-ProRule" id="PRU00182"/>
    </source>
</evidence>
<sequence>MPSPILELLPNLISFNYETHYDALFINQNWVLVNGISEKKATYVFKEEDILTIQDNDIVSETSWSIHFKNIFSIETEDGNITVKAYFKDTDVLVLEHQDKDDYALFINEDKVKDGINSIEDVTHFLKSKYHKKAKALINDHEFYYIENFKEFGPFTAKELVAKAKDKDVSVHCFIRDVNDLDYGKRLRVRDLLHT</sequence>
<accession>A0A8H2LG34</accession>
<keyword evidence="3" id="KW-1185">Reference proteome</keyword>
<keyword evidence="1" id="KW-0694">RNA-binding</keyword>
<dbReference type="AlphaFoldDB" id="A0A8H2LG34"/>
<reference evidence="2 3" key="1">
    <citation type="submission" date="2019-08" db="EMBL/GenBank/DDBJ databases">
        <title>Genomes of Antarctic Bizionia species.</title>
        <authorList>
            <person name="Bowman J.P."/>
        </authorList>
    </citation>
    <scope>NUCLEOTIDE SEQUENCE [LARGE SCALE GENOMIC DNA]</scope>
    <source>
        <strain evidence="2 3">HFD</strain>
    </source>
</reference>
<dbReference type="GO" id="GO:0003723">
    <property type="term" value="F:RNA binding"/>
    <property type="evidence" value="ECO:0007669"/>
    <property type="project" value="UniProtKB-KW"/>
</dbReference>
<dbReference type="PROSITE" id="PS50889">
    <property type="entry name" value="S4"/>
    <property type="match status" value="1"/>
</dbReference>